<evidence type="ECO:0000313" key="3">
    <source>
        <dbReference type="Proteomes" id="UP000243217"/>
    </source>
</evidence>
<comment type="caution">
    <text evidence="2">The sequence shown here is derived from an EMBL/GenBank/DDBJ whole genome shotgun (WGS) entry which is preliminary data.</text>
</comment>
<dbReference type="AlphaFoldDB" id="A0A1V9YU29"/>
<protein>
    <submittedName>
        <fullName evidence="2">Uncharacterized protein</fullName>
    </submittedName>
</protein>
<gene>
    <name evidence="2" type="ORF">THRCLA_22727</name>
</gene>
<sequence>METIIDTLMKNLQQNAKKVEDLRMQGGESSTSKESSKFFSDFQFNINVKVLSDVRFFGMTQGQTKPPNDQPLSDYGERLL</sequence>
<proteinExistence type="predicted"/>
<organism evidence="2 3">
    <name type="scientific">Thraustotheca clavata</name>
    <dbReference type="NCBI Taxonomy" id="74557"/>
    <lineage>
        <taxon>Eukaryota</taxon>
        <taxon>Sar</taxon>
        <taxon>Stramenopiles</taxon>
        <taxon>Oomycota</taxon>
        <taxon>Saprolegniomycetes</taxon>
        <taxon>Saprolegniales</taxon>
        <taxon>Achlyaceae</taxon>
        <taxon>Thraustotheca</taxon>
    </lineage>
</organism>
<name>A0A1V9YU29_9STRA</name>
<evidence type="ECO:0000256" key="1">
    <source>
        <dbReference type="SAM" id="MobiDB-lite"/>
    </source>
</evidence>
<feature type="region of interest" description="Disordered" evidence="1">
    <location>
        <begin position="60"/>
        <end position="80"/>
    </location>
</feature>
<evidence type="ECO:0000313" key="2">
    <source>
        <dbReference type="EMBL" id="OQR89187.1"/>
    </source>
</evidence>
<accession>A0A1V9YU29</accession>
<dbReference type="Proteomes" id="UP000243217">
    <property type="component" value="Unassembled WGS sequence"/>
</dbReference>
<keyword evidence="3" id="KW-1185">Reference proteome</keyword>
<reference evidence="2 3" key="1">
    <citation type="journal article" date="2014" name="Genome Biol. Evol.">
        <title>The secreted proteins of Achlya hypogyna and Thraustotheca clavata identify the ancestral oomycete secretome and reveal gene acquisitions by horizontal gene transfer.</title>
        <authorList>
            <person name="Misner I."/>
            <person name="Blouin N."/>
            <person name="Leonard G."/>
            <person name="Richards T.A."/>
            <person name="Lane C.E."/>
        </authorList>
    </citation>
    <scope>NUCLEOTIDE SEQUENCE [LARGE SCALE GENOMIC DNA]</scope>
    <source>
        <strain evidence="2 3">ATCC 34112</strain>
    </source>
</reference>
<dbReference type="EMBL" id="JNBS01002826">
    <property type="protein sequence ID" value="OQR89187.1"/>
    <property type="molecule type" value="Genomic_DNA"/>
</dbReference>
<feature type="compositionally biased region" description="Polar residues" evidence="1">
    <location>
        <begin position="60"/>
        <end position="71"/>
    </location>
</feature>